<keyword evidence="1" id="KW-0732">Signal</keyword>
<keyword evidence="3" id="KW-1185">Reference proteome</keyword>
<proteinExistence type="predicted"/>
<sequence>MATLGRVRVRCLLLAVVVLAASASTQGGDGAGTDEIILCTLVYAGPDAAIPDDITKVLTLAATSKAQCLDGPVSDILVAVNLTHTCVGDLVIKLASGDVTVTLFTFRAIYRPAYRFRNLAAEGHRPVAI</sequence>
<accession>A0A835XQ78</accession>
<dbReference type="AlphaFoldDB" id="A0A835XQ78"/>
<feature type="signal peptide" evidence="1">
    <location>
        <begin position="1"/>
        <end position="27"/>
    </location>
</feature>
<comment type="caution">
    <text evidence="2">The sequence shown here is derived from an EMBL/GenBank/DDBJ whole genome shotgun (WGS) entry which is preliminary data.</text>
</comment>
<protein>
    <submittedName>
        <fullName evidence="2">Uncharacterized protein</fullName>
    </submittedName>
</protein>
<reference evidence="2" key="1">
    <citation type="journal article" date="2020" name="bioRxiv">
        <title>Comparative genomics of Chlamydomonas.</title>
        <authorList>
            <person name="Craig R.J."/>
            <person name="Hasan A.R."/>
            <person name="Ness R.W."/>
            <person name="Keightley P.D."/>
        </authorList>
    </citation>
    <scope>NUCLEOTIDE SEQUENCE</scope>
    <source>
        <strain evidence="2">CCAP 11/70</strain>
    </source>
</reference>
<evidence type="ECO:0000313" key="3">
    <source>
        <dbReference type="Proteomes" id="UP000612055"/>
    </source>
</evidence>
<name>A0A835XQ78_9CHLO</name>
<evidence type="ECO:0000313" key="2">
    <source>
        <dbReference type="EMBL" id="KAG2484159.1"/>
    </source>
</evidence>
<dbReference type="Proteomes" id="UP000612055">
    <property type="component" value="Unassembled WGS sequence"/>
</dbReference>
<dbReference type="Gene3D" id="2.60.120.260">
    <property type="entry name" value="Galactose-binding domain-like"/>
    <property type="match status" value="1"/>
</dbReference>
<evidence type="ECO:0000256" key="1">
    <source>
        <dbReference type="SAM" id="SignalP"/>
    </source>
</evidence>
<gene>
    <name evidence="2" type="ORF">HYH03_017040</name>
</gene>
<feature type="chain" id="PRO_5032427809" evidence="1">
    <location>
        <begin position="28"/>
        <end position="129"/>
    </location>
</feature>
<dbReference type="EMBL" id="JAEHOE010000156">
    <property type="protein sequence ID" value="KAG2484159.1"/>
    <property type="molecule type" value="Genomic_DNA"/>
</dbReference>
<organism evidence="2 3">
    <name type="scientific">Edaphochlamys debaryana</name>
    <dbReference type="NCBI Taxonomy" id="47281"/>
    <lineage>
        <taxon>Eukaryota</taxon>
        <taxon>Viridiplantae</taxon>
        <taxon>Chlorophyta</taxon>
        <taxon>core chlorophytes</taxon>
        <taxon>Chlorophyceae</taxon>
        <taxon>CS clade</taxon>
        <taxon>Chlamydomonadales</taxon>
        <taxon>Chlamydomonadales incertae sedis</taxon>
        <taxon>Edaphochlamys</taxon>
    </lineage>
</organism>